<feature type="domain" description="OmpR/PhoB-type" evidence="8">
    <location>
        <begin position="84"/>
        <end position="180"/>
    </location>
</feature>
<dbReference type="EMBL" id="BJFL01000002">
    <property type="protein sequence ID" value="GDY28962.1"/>
    <property type="molecule type" value="Genomic_DNA"/>
</dbReference>
<keyword evidence="2" id="KW-0902">Two-component regulatory system</keyword>
<dbReference type="Proteomes" id="UP000298860">
    <property type="component" value="Unassembled WGS sequence"/>
</dbReference>
<reference evidence="10" key="1">
    <citation type="submission" date="2019-04" db="EMBL/GenBank/DDBJ databases">
        <title>Draft genome sequence of Pseudonocardiaceae bacterium SL3-2-4.</title>
        <authorList>
            <person name="Ningsih F."/>
            <person name="Yokota A."/>
            <person name="Sakai Y."/>
            <person name="Nanatani K."/>
            <person name="Yabe S."/>
            <person name="Oetari A."/>
            <person name="Sjamsuridzal W."/>
        </authorList>
    </citation>
    <scope>NUCLEOTIDE SEQUENCE [LARGE SCALE GENOMIC DNA]</scope>
    <source>
        <strain evidence="10">SL3-2-4</strain>
    </source>
</reference>
<dbReference type="InterPro" id="IPR036388">
    <property type="entry name" value="WH-like_DNA-bd_sf"/>
</dbReference>
<dbReference type="GO" id="GO:0000156">
    <property type="term" value="F:phosphorelay response regulator activity"/>
    <property type="evidence" value="ECO:0007669"/>
    <property type="project" value="TreeGrafter"/>
</dbReference>
<dbReference type="GO" id="GO:0000976">
    <property type="term" value="F:transcription cis-regulatory region binding"/>
    <property type="evidence" value="ECO:0007669"/>
    <property type="project" value="TreeGrafter"/>
</dbReference>
<keyword evidence="4 6" id="KW-0238">DNA-binding</keyword>
<dbReference type="PANTHER" id="PTHR48111:SF1">
    <property type="entry name" value="TWO-COMPONENT RESPONSE REGULATOR ORR33"/>
    <property type="match status" value="1"/>
</dbReference>
<dbReference type="RefSeq" id="WP_137812151.1">
    <property type="nucleotide sequence ID" value="NZ_BJFL01000002.1"/>
</dbReference>
<dbReference type="GO" id="GO:0005829">
    <property type="term" value="C:cytosol"/>
    <property type="evidence" value="ECO:0007669"/>
    <property type="project" value="TreeGrafter"/>
</dbReference>
<gene>
    <name evidence="9" type="ORF">GTS_05950</name>
</gene>
<dbReference type="OrthoDB" id="8927943at2"/>
<organism evidence="9 10">
    <name type="scientific">Gandjariella thermophila</name>
    <dbReference type="NCBI Taxonomy" id="1931992"/>
    <lineage>
        <taxon>Bacteria</taxon>
        <taxon>Bacillati</taxon>
        <taxon>Actinomycetota</taxon>
        <taxon>Actinomycetes</taxon>
        <taxon>Pseudonocardiales</taxon>
        <taxon>Pseudonocardiaceae</taxon>
        <taxon>Gandjariella</taxon>
    </lineage>
</organism>
<accession>A0A4D4J1K7</accession>
<dbReference type="Pfam" id="PF00486">
    <property type="entry name" value="Trans_reg_C"/>
    <property type="match status" value="1"/>
</dbReference>
<evidence type="ECO:0000256" key="2">
    <source>
        <dbReference type="ARBA" id="ARBA00023012"/>
    </source>
</evidence>
<feature type="DNA-binding region" description="OmpR/PhoB-type" evidence="6">
    <location>
        <begin position="84"/>
        <end position="180"/>
    </location>
</feature>
<dbReference type="PROSITE" id="PS51755">
    <property type="entry name" value="OMPR_PHOB"/>
    <property type="match status" value="1"/>
</dbReference>
<proteinExistence type="predicted"/>
<keyword evidence="10" id="KW-1185">Reference proteome</keyword>
<evidence type="ECO:0000256" key="6">
    <source>
        <dbReference type="PROSITE-ProRule" id="PRU01091"/>
    </source>
</evidence>
<dbReference type="InterPro" id="IPR016032">
    <property type="entry name" value="Sig_transdc_resp-reg_C-effctor"/>
</dbReference>
<keyword evidence="1" id="KW-0597">Phosphoprotein</keyword>
<dbReference type="Gene3D" id="1.10.10.10">
    <property type="entry name" value="Winged helix-like DNA-binding domain superfamily/Winged helix DNA-binding domain"/>
    <property type="match status" value="1"/>
</dbReference>
<dbReference type="GO" id="GO:0032993">
    <property type="term" value="C:protein-DNA complex"/>
    <property type="evidence" value="ECO:0007669"/>
    <property type="project" value="TreeGrafter"/>
</dbReference>
<evidence type="ECO:0000259" key="8">
    <source>
        <dbReference type="PROSITE" id="PS51755"/>
    </source>
</evidence>
<comment type="caution">
    <text evidence="9">The sequence shown here is derived from an EMBL/GenBank/DDBJ whole genome shotgun (WGS) entry which is preliminary data.</text>
</comment>
<dbReference type="SMART" id="SM00862">
    <property type="entry name" value="Trans_reg_C"/>
    <property type="match status" value="1"/>
</dbReference>
<keyword evidence="3" id="KW-0805">Transcription regulation</keyword>
<feature type="region of interest" description="Disordered" evidence="7">
    <location>
        <begin position="65"/>
        <end position="88"/>
    </location>
</feature>
<dbReference type="SUPFAM" id="SSF46894">
    <property type="entry name" value="C-terminal effector domain of the bipartite response regulators"/>
    <property type="match status" value="1"/>
</dbReference>
<dbReference type="GO" id="GO:0006355">
    <property type="term" value="P:regulation of DNA-templated transcription"/>
    <property type="evidence" value="ECO:0007669"/>
    <property type="project" value="InterPro"/>
</dbReference>
<evidence type="ECO:0000256" key="1">
    <source>
        <dbReference type="ARBA" id="ARBA00022553"/>
    </source>
</evidence>
<dbReference type="InterPro" id="IPR001867">
    <property type="entry name" value="OmpR/PhoB-type_DNA-bd"/>
</dbReference>
<sequence length="190" mass="20735">MTVASLPTPQPSAQPGTPARSGVHIVVHLAAHGDDAARVAAWLTRALSTLAAECGPVDVTVGSGAGHGGAGEVIPLPRPVPETRESRDRARLHIHTPSRRVLRDGAPLSLTRLEYDLLLFLCDHPRRVHERRSLLHHVWGYAGPGRSRTLDVHIRRLRRKLGPDLPLIGTVRGVGYRLERDAEVWVDHGP</sequence>
<evidence type="ECO:0000256" key="3">
    <source>
        <dbReference type="ARBA" id="ARBA00023015"/>
    </source>
</evidence>
<keyword evidence="5" id="KW-0804">Transcription</keyword>
<name>A0A4D4J1K7_9PSEU</name>
<evidence type="ECO:0000313" key="9">
    <source>
        <dbReference type="EMBL" id="GDY28962.1"/>
    </source>
</evidence>
<protein>
    <recommendedName>
        <fullName evidence="8">OmpR/PhoB-type domain-containing protein</fullName>
    </recommendedName>
</protein>
<evidence type="ECO:0000256" key="4">
    <source>
        <dbReference type="ARBA" id="ARBA00023125"/>
    </source>
</evidence>
<dbReference type="AlphaFoldDB" id="A0A4D4J1K7"/>
<evidence type="ECO:0000256" key="5">
    <source>
        <dbReference type="ARBA" id="ARBA00023163"/>
    </source>
</evidence>
<dbReference type="CDD" id="cd00383">
    <property type="entry name" value="trans_reg_C"/>
    <property type="match status" value="1"/>
</dbReference>
<dbReference type="PANTHER" id="PTHR48111">
    <property type="entry name" value="REGULATOR OF RPOS"/>
    <property type="match status" value="1"/>
</dbReference>
<evidence type="ECO:0000313" key="10">
    <source>
        <dbReference type="Proteomes" id="UP000298860"/>
    </source>
</evidence>
<dbReference type="InterPro" id="IPR039420">
    <property type="entry name" value="WalR-like"/>
</dbReference>
<evidence type="ECO:0000256" key="7">
    <source>
        <dbReference type="SAM" id="MobiDB-lite"/>
    </source>
</evidence>